<dbReference type="SUPFAM" id="SSF48726">
    <property type="entry name" value="Immunoglobulin"/>
    <property type="match status" value="1"/>
</dbReference>
<dbReference type="InterPro" id="IPR007110">
    <property type="entry name" value="Ig-like_dom"/>
</dbReference>
<evidence type="ECO:0000313" key="3">
    <source>
        <dbReference type="Ensembl" id="ENSPMRP00000028928.1"/>
    </source>
</evidence>
<dbReference type="InterPro" id="IPR003599">
    <property type="entry name" value="Ig_sub"/>
</dbReference>
<dbReference type="Ensembl" id="ENSPMRT00000030690.1">
    <property type="protein sequence ID" value="ENSPMRP00000028928.1"/>
    <property type="gene ID" value="ENSPMRG00000018708.1"/>
</dbReference>
<dbReference type="PANTHER" id="PTHR23267">
    <property type="entry name" value="IMMUNOGLOBULIN LIGHT CHAIN"/>
    <property type="match status" value="1"/>
</dbReference>
<sequence>GIIMLPICLIWLILSFFEGSRGQIVITQTPASIQASPGDRVTIECQASSSMSDDMALYQFKPGQKPKLLIHDATSCFEGTPDRFSGTYSNTDFSFTISSVHVEDEANYFCGQDYSTPLHSDTLQYKNHLSALRQGREMEVCVLHQHPPFSLQNGSRWDGDGNWAEGHGHL</sequence>
<protein>
    <recommendedName>
        <fullName evidence="2">Ig-like domain-containing protein</fullName>
    </recommendedName>
</protein>
<dbReference type="GeneTree" id="ENSGT00940000154869"/>
<dbReference type="AlphaFoldDB" id="A0A670JUR3"/>
<keyword evidence="1" id="KW-0732">Signal</keyword>
<feature type="domain" description="Ig-like" evidence="2">
    <location>
        <begin position="24"/>
        <end position="110"/>
    </location>
</feature>
<evidence type="ECO:0000313" key="4">
    <source>
        <dbReference type="Proteomes" id="UP000472272"/>
    </source>
</evidence>
<keyword evidence="4" id="KW-1185">Reference proteome</keyword>
<accession>A0A670JUR3</accession>
<dbReference type="InterPro" id="IPR013106">
    <property type="entry name" value="Ig_V-set"/>
</dbReference>
<dbReference type="Proteomes" id="UP000472272">
    <property type="component" value="Chromosome 13"/>
</dbReference>
<dbReference type="Gene3D" id="2.60.40.10">
    <property type="entry name" value="Immunoglobulins"/>
    <property type="match status" value="1"/>
</dbReference>
<proteinExistence type="predicted"/>
<reference evidence="3" key="2">
    <citation type="submission" date="2025-08" db="UniProtKB">
        <authorList>
            <consortium name="Ensembl"/>
        </authorList>
    </citation>
    <scope>IDENTIFICATION</scope>
</reference>
<evidence type="ECO:0000259" key="2">
    <source>
        <dbReference type="PROSITE" id="PS50835"/>
    </source>
</evidence>
<feature type="signal peptide" evidence="1">
    <location>
        <begin position="1"/>
        <end position="22"/>
    </location>
</feature>
<evidence type="ECO:0000256" key="1">
    <source>
        <dbReference type="SAM" id="SignalP"/>
    </source>
</evidence>
<dbReference type="FunFam" id="2.60.40.10:FF:001230">
    <property type="entry name" value="Immunoglobulin kappa variable 8-16"/>
    <property type="match status" value="1"/>
</dbReference>
<dbReference type="OMA" id="LPICLIW"/>
<dbReference type="Pfam" id="PF07686">
    <property type="entry name" value="V-set"/>
    <property type="match status" value="1"/>
</dbReference>
<dbReference type="PROSITE" id="PS50835">
    <property type="entry name" value="IG_LIKE"/>
    <property type="match status" value="1"/>
</dbReference>
<reference evidence="3" key="3">
    <citation type="submission" date="2025-09" db="UniProtKB">
        <authorList>
            <consortium name="Ensembl"/>
        </authorList>
    </citation>
    <scope>IDENTIFICATION</scope>
</reference>
<dbReference type="InterPro" id="IPR013783">
    <property type="entry name" value="Ig-like_fold"/>
</dbReference>
<organism evidence="3 4">
    <name type="scientific">Podarcis muralis</name>
    <name type="common">Wall lizard</name>
    <name type="synonym">Lacerta muralis</name>
    <dbReference type="NCBI Taxonomy" id="64176"/>
    <lineage>
        <taxon>Eukaryota</taxon>
        <taxon>Metazoa</taxon>
        <taxon>Chordata</taxon>
        <taxon>Craniata</taxon>
        <taxon>Vertebrata</taxon>
        <taxon>Euteleostomi</taxon>
        <taxon>Lepidosauria</taxon>
        <taxon>Squamata</taxon>
        <taxon>Bifurcata</taxon>
        <taxon>Unidentata</taxon>
        <taxon>Episquamata</taxon>
        <taxon>Laterata</taxon>
        <taxon>Lacertibaenia</taxon>
        <taxon>Lacertidae</taxon>
        <taxon>Podarcis</taxon>
    </lineage>
</organism>
<dbReference type="InterPro" id="IPR036179">
    <property type="entry name" value="Ig-like_dom_sf"/>
</dbReference>
<feature type="chain" id="PRO_5025661367" description="Ig-like domain-containing protein" evidence="1">
    <location>
        <begin position="23"/>
        <end position="170"/>
    </location>
</feature>
<reference evidence="3 4" key="1">
    <citation type="journal article" date="2019" name="Proc. Natl. Acad. Sci. U.S.A.">
        <title>Regulatory changes in pterin and carotenoid genes underlie balanced color polymorphisms in the wall lizard.</title>
        <authorList>
            <person name="Andrade P."/>
            <person name="Pinho C."/>
            <person name="Perez I de Lanuza G."/>
            <person name="Afonso S."/>
            <person name="Brejcha J."/>
            <person name="Rubin C.J."/>
            <person name="Wallerman O."/>
            <person name="Pereira P."/>
            <person name="Sabatino S.J."/>
            <person name="Bellati A."/>
            <person name="Pellitteri-Rosa D."/>
            <person name="Bosakova Z."/>
            <person name="Bunikis I."/>
            <person name="Carretero M.A."/>
            <person name="Feiner N."/>
            <person name="Marsik P."/>
            <person name="Pauperio F."/>
            <person name="Salvi D."/>
            <person name="Soler L."/>
            <person name="While G.M."/>
            <person name="Uller T."/>
            <person name="Font E."/>
            <person name="Andersson L."/>
            <person name="Carneiro M."/>
        </authorList>
    </citation>
    <scope>NUCLEOTIDE SEQUENCE</scope>
</reference>
<dbReference type="SMART" id="SM00406">
    <property type="entry name" value="IGv"/>
    <property type="match status" value="1"/>
</dbReference>
<dbReference type="InterPro" id="IPR050150">
    <property type="entry name" value="IgV_Light_Chain"/>
</dbReference>
<dbReference type="SMART" id="SM00409">
    <property type="entry name" value="IG"/>
    <property type="match status" value="1"/>
</dbReference>
<name>A0A670JUR3_PODMU</name>